<keyword evidence="3" id="KW-0378">Hydrolase</keyword>
<dbReference type="InterPro" id="IPR029021">
    <property type="entry name" value="Prot-tyrosine_phosphatase-like"/>
</dbReference>
<accession>A0A812XWK9</accession>
<reference evidence="8" key="1">
    <citation type="submission" date="2021-02" db="EMBL/GenBank/DDBJ databases">
        <authorList>
            <person name="Dougan E. K."/>
            <person name="Rhodes N."/>
            <person name="Thang M."/>
            <person name="Chan C."/>
        </authorList>
    </citation>
    <scope>NUCLEOTIDE SEQUENCE</scope>
</reference>
<name>A0A812XWK9_SYMPI</name>
<feature type="region of interest" description="Disordered" evidence="5">
    <location>
        <begin position="77"/>
        <end position="97"/>
    </location>
</feature>
<evidence type="ECO:0000256" key="2">
    <source>
        <dbReference type="ARBA" id="ARBA00013064"/>
    </source>
</evidence>
<keyword evidence="9" id="KW-1185">Reference proteome</keyword>
<dbReference type="CDD" id="cd14498">
    <property type="entry name" value="DSP"/>
    <property type="match status" value="1"/>
</dbReference>
<dbReference type="Gene3D" id="3.90.190.10">
    <property type="entry name" value="Protein tyrosine phosphatase superfamily"/>
    <property type="match status" value="1"/>
</dbReference>
<dbReference type="Proteomes" id="UP000649617">
    <property type="component" value="Unassembled WGS sequence"/>
</dbReference>
<evidence type="ECO:0000256" key="3">
    <source>
        <dbReference type="ARBA" id="ARBA00022801"/>
    </source>
</evidence>
<evidence type="ECO:0000259" key="7">
    <source>
        <dbReference type="PROSITE" id="PS50056"/>
    </source>
</evidence>
<dbReference type="EC" id="3.1.3.48" evidence="2"/>
<dbReference type="SMART" id="SM00195">
    <property type="entry name" value="DSPc"/>
    <property type="match status" value="1"/>
</dbReference>
<comment type="caution">
    <text evidence="8">The sequence shown here is derived from an EMBL/GenBank/DDBJ whole genome shotgun (WGS) entry which is preliminary data.</text>
</comment>
<comment type="similarity">
    <text evidence="1">Belongs to the protein-tyrosine phosphatase family. Non-receptor class dual specificity subfamily.</text>
</comment>
<proteinExistence type="inferred from homology"/>
<dbReference type="PROSITE" id="PS50056">
    <property type="entry name" value="TYR_PHOSPHATASE_2"/>
    <property type="match status" value="1"/>
</dbReference>
<organism evidence="8 9">
    <name type="scientific">Symbiodinium pilosum</name>
    <name type="common">Dinoflagellate</name>
    <dbReference type="NCBI Taxonomy" id="2952"/>
    <lineage>
        <taxon>Eukaryota</taxon>
        <taxon>Sar</taxon>
        <taxon>Alveolata</taxon>
        <taxon>Dinophyceae</taxon>
        <taxon>Suessiales</taxon>
        <taxon>Symbiodiniaceae</taxon>
        <taxon>Symbiodinium</taxon>
    </lineage>
</organism>
<dbReference type="PANTHER" id="PTHR10159:SF519">
    <property type="entry name" value="DUAL SPECIFICITY PROTEIN PHOSPHATASE MPK3"/>
    <property type="match status" value="1"/>
</dbReference>
<dbReference type="GO" id="GO:0005737">
    <property type="term" value="C:cytoplasm"/>
    <property type="evidence" value="ECO:0007669"/>
    <property type="project" value="TreeGrafter"/>
</dbReference>
<evidence type="ECO:0000259" key="6">
    <source>
        <dbReference type="PROSITE" id="PS50054"/>
    </source>
</evidence>
<dbReference type="EMBL" id="CAJNIZ010046802">
    <property type="protein sequence ID" value="CAE7756942.1"/>
    <property type="molecule type" value="Genomic_DNA"/>
</dbReference>
<dbReference type="InterPro" id="IPR000387">
    <property type="entry name" value="Tyr_Pase_dom"/>
</dbReference>
<sequence>MSAARPLIEAEQSEDPVGAEALPDAHEIIDKLFVGSADAAVEATTGPNSRGIGFILDVAGSVTPAIFAALASALAEEQSRSEDQEEAEQMPMGRSPMRTEPYILNGIETMSIPLDDHGRTELSEELRGRWFDFIEAGLVRGKVLVHCRLGVNRSVTVVAAFLIQRRGFTPEEALELLVQRRPCADPVTAYRAQLKLLAPGRVREV</sequence>
<dbReference type="InterPro" id="IPR020422">
    <property type="entry name" value="TYR_PHOSPHATASE_DUAL_dom"/>
</dbReference>
<feature type="domain" description="Tyrosine-protein phosphatase" evidence="6">
    <location>
        <begin position="22"/>
        <end position="203"/>
    </location>
</feature>
<evidence type="ECO:0000256" key="4">
    <source>
        <dbReference type="ARBA" id="ARBA00022912"/>
    </source>
</evidence>
<keyword evidence="4" id="KW-0904">Protein phosphatase</keyword>
<evidence type="ECO:0000256" key="1">
    <source>
        <dbReference type="ARBA" id="ARBA00008601"/>
    </source>
</evidence>
<feature type="domain" description="Tyrosine specific protein phosphatases" evidence="7">
    <location>
        <begin position="141"/>
        <end position="182"/>
    </location>
</feature>
<dbReference type="PANTHER" id="PTHR10159">
    <property type="entry name" value="DUAL SPECIFICITY PROTEIN PHOSPHATASE"/>
    <property type="match status" value="1"/>
</dbReference>
<dbReference type="GO" id="GO:0033550">
    <property type="term" value="F:MAP kinase tyrosine phosphatase activity"/>
    <property type="evidence" value="ECO:0007669"/>
    <property type="project" value="TreeGrafter"/>
</dbReference>
<dbReference type="GO" id="GO:0008330">
    <property type="term" value="F:protein tyrosine/threonine phosphatase activity"/>
    <property type="evidence" value="ECO:0007669"/>
    <property type="project" value="TreeGrafter"/>
</dbReference>
<dbReference type="GO" id="GO:0017017">
    <property type="term" value="F:MAP kinase tyrosine/serine/threonine phosphatase activity"/>
    <property type="evidence" value="ECO:0007669"/>
    <property type="project" value="TreeGrafter"/>
</dbReference>
<evidence type="ECO:0000313" key="9">
    <source>
        <dbReference type="Proteomes" id="UP000649617"/>
    </source>
</evidence>
<dbReference type="SUPFAM" id="SSF52799">
    <property type="entry name" value="(Phosphotyrosine protein) phosphatases II"/>
    <property type="match status" value="1"/>
</dbReference>
<dbReference type="InterPro" id="IPR000340">
    <property type="entry name" value="Dual-sp_phosphatase_cat-dom"/>
</dbReference>
<evidence type="ECO:0000256" key="5">
    <source>
        <dbReference type="SAM" id="MobiDB-lite"/>
    </source>
</evidence>
<gene>
    <name evidence="8" type="primary">Dusp4</name>
    <name evidence="8" type="ORF">SPIL2461_LOCUS22019</name>
</gene>
<dbReference type="OrthoDB" id="2017893at2759"/>
<dbReference type="GO" id="GO:0043409">
    <property type="term" value="P:negative regulation of MAPK cascade"/>
    <property type="evidence" value="ECO:0007669"/>
    <property type="project" value="TreeGrafter"/>
</dbReference>
<dbReference type="AlphaFoldDB" id="A0A812XWK9"/>
<protein>
    <recommendedName>
        <fullName evidence="2">protein-tyrosine-phosphatase</fullName>
        <ecNumber evidence="2">3.1.3.48</ecNumber>
    </recommendedName>
</protein>
<dbReference type="PROSITE" id="PS50054">
    <property type="entry name" value="TYR_PHOSPHATASE_DUAL"/>
    <property type="match status" value="1"/>
</dbReference>
<evidence type="ECO:0000313" key="8">
    <source>
        <dbReference type="EMBL" id="CAE7756942.1"/>
    </source>
</evidence>
<dbReference type="Pfam" id="PF00782">
    <property type="entry name" value="DSPc"/>
    <property type="match status" value="1"/>
</dbReference>